<dbReference type="InParanoid" id="B0D5V8"/>
<dbReference type="HOGENOM" id="CLU_032749_0_0_1"/>
<evidence type="ECO:0000256" key="3">
    <source>
        <dbReference type="ARBA" id="ARBA00021330"/>
    </source>
</evidence>
<keyword evidence="7" id="KW-0479">Metal-binding</keyword>
<dbReference type="Proteomes" id="UP000001194">
    <property type="component" value="Unassembled WGS sequence"/>
</dbReference>
<comment type="cofactor">
    <cofactor evidence="1">
        <name>Mg(2+)</name>
        <dbReference type="ChEBI" id="CHEBI:18420"/>
    </cofactor>
</comment>
<evidence type="ECO:0000313" key="15">
    <source>
        <dbReference type="Proteomes" id="UP000001194"/>
    </source>
</evidence>
<dbReference type="OrthoDB" id="2154311at2759"/>
<feature type="compositionally biased region" description="Polar residues" evidence="13">
    <location>
        <begin position="88"/>
        <end position="99"/>
    </location>
</feature>
<evidence type="ECO:0000256" key="6">
    <source>
        <dbReference type="ARBA" id="ARBA00022691"/>
    </source>
</evidence>
<feature type="region of interest" description="Disordered" evidence="13">
    <location>
        <begin position="63"/>
        <end position="99"/>
    </location>
</feature>
<keyword evidence="6" id="KW-0949">S-adenosyl-L-methionine</keyword>
<dbReference type="KEGG" id="lbc:LACBIDRAFT_318056"/>
<evidence type="ECO:0000256" key="5">
    <source>
        <dbReference type="ARBA" id="ARBA00022679"/>
    </source>
</evidence>
<feature type="compositionally biased region" description="Low complexity" evidence="13">
    <location>
        <begin position="73"/>
        <end position="87"/>
    </location>
</feature>
<comment type="catalytic activity">
    <reaction evidence="12">
        <text>small RNA 3'-end nucleotide + S-adenosyl-L-methionine = small RNA 3'-end 2'-O-methylnucleotide + S-adenosyl-L-homocysteine + H(+)</text>
        <dbReference type="Rhea" id="RHEA:37887"/>
        <dbReference type="Rhea" id="RHEA-COMP:10415"/>
        <dbReference type="Rhea" id="RHEA-COMP:10416"/>
        <dbReference type="ChEBI" id="CHEBI:15378"/>
        <dbReference type="ChEBI" id="CHEBI:57856"/>
        <dbReference type="ChEBI" id="CHEBI:59789"/>
        <dbReference type="ChEBI" id="CHEBI:74896"/>
        <dbReference type="ChEBI" id="CHEBI:74898"/>
        <dbReference type="EC" id="2.1.1.386"/>
    </reaction>
</comment>
<proteinExistence type="inferred from homology"/>
<keyword evidence="10" id="KW-0943">RNA-mediated gene silencing</keyword>
<dbReference type="GO" id="GO:0005737">
    <property type="term" value="C:cytoplasm"/>
    <property type="evidence" value="ECO:0007669"/>
    <property type="project" value="TreeGrafter"/>
</dbReference>
<evidence type="ECO:0000256" key="8">
    <source>
        <dbReference type="ARBA" id="ARBA00022842"/>
    </source>
</evidence>
<dbReference type="PANTHER" id="PTHR21404:SF3">
    <property type="entry name" value="SMALL RNA 2'-O-METHYLTRANSFERASE"/>
    <property type="match status" value="1"/>
</dbReference>
<feature type="region of interest" description="Disordered" evidence="13">
    <location>
        <begin position="443"/>
        <end position="578"/>
    </location>
</feature>
<dbReference type="InterPro" id="IPR026610">
    <property type="entry name" value="Hen1"/>
</dbReference>
<dbReference type="GO" id="GO:0005634">
    <property type="term" value="C:nucleus"/>
    <property type="evidence" value="ECO:0007669"/>
    <property type="project" value="TreeGrafter"/>
</dbReference>
<feature type="compositionally biased region" description="Acidic residues" evidence="13">
    <location>
        <begin position="566"/>
        <end position="578"/>
    </location>
</feature>
<evidence type="ECO:0000313" key="14">
    <source>
        <dbReference type="EMBL" id="EDR09839.1"/>
    </source>
</evidence>
<name>B0D5V8_LACBS</name>
<dbReference type="GeneID" id="6075012"/>
<evidence type="ECO:0000256" key="10">
    <source>
        <dbReference type="ARBA" id="ARBA00023158"/>
    </source>
</evidence>
<dbReference type="EC" id="2.1.1.386" evidence="11"/>
<dbReference type="GO" id="GO:0001510">
    <property type="term" value="P:RNA methylation"/>
    <property type="evidence" value="ECO:0007669"/>
    <property type="project" value="InterPro"/>
</dbReference>
<keyword evidence="9" id="KW-0694">RNA-binding</keyword>
<dbReference type="RefSeq" id="XP_001879224.1">
    <property type="nucleotide sequence ID" value="XM_001879189.1"/>
</dbReference>
<sequence length="578" mass="64031">MDTSQDEEELKVTFYPELFLQRRIWILNVLRRESITQVLDAGCGEGELLTVLCQPAPWLPAPPASILPPSPSSPSASSSPTSTATSPEQITAPESPTYNTEDDIPNLHISLLHGLDISASDLEFAIERTQPPPPEPEVEDKGYRTYSTGVQRWEDLQVQIWKGGLETINEVFVGVECIVSTEVIEHLLPETLPAFAPMLLGVYHPLFLLITTPSYTYNARFTSPTSLPSVRKGFPDPTKRTDRVFRHHDHKFEWTFVEFSEWCNRAAEEWGYEVKVSTVGRAVEVDPWGREEELGGASCVAEFRRIDAKHSDGGREQRARALIASLTLESTEHTLLTTHTHPAHASSQTPLSLPIIAQRVKAKMEEYREAFMRMEEIWFERDVCVGCGGFIEVLVRAIEESSELVLRKEGDEGDGGRTRRSNWVVELVGADIPRRDRDLWADADEGNRSLDGLVPGDWTPGEGPHELPDGGTSDEYDYYEGESTGAEGDVSWGDSGEEEEEGEPGWGGLRGWGKYKLKRKDGEEEGDVRDWGSVLGDWGSDGEQQQQSHGAGVIPLSASSSTAGWDGDDDGSDSDTTS</sequence>
<dbReference type="GO" id="GO:0090486">
    <property type="term" value="F:small RNA 2'-O-methyltransferase activity"/>
    <property type="evidence" value="ECO:0007669"/>
    <property type="project" value="UniProtKB-EC"/>
</dbReference>
<evidence type="ECO:0000256" key="12">
    <source>
        <dbReference type="ARBA" id="ARBA00048418"/>
    </source>
</evidence>
<comment type="similarity">
    <text evidence="2">Belongs to the methyltransferase superfamily. HEN1 family.</text>
</comment>
<evidence type="ECO:0000256" key="1">
    <source>
        <dbReference type="ARBA" id="ARBA00001946"/>
    </source>
</evidence>
<keyword evidence="8" id="KW-0460">Magnesium</keyword>
<dbReference type="GO" id="GO:0030422">
    <property type="term" value="P:siRNA processing"/>
    <property type="evidence" value="ECO:0007669"/>
    <property type="project" value="TreeGrafter"/>
</dbReference>
<keyword evidence="15" id="KW-1185">Reference proteome</keyword>
<evidence type="ECO:0000256" key="7">
    <source>
        <dbReference type="ARBA" id="ARBA00022723"/>
    </source>
</evidence>
<dbReference type="PANTHER" id="PTHR21404">
    <property type="entry name" value="HEN1"/>
    <property type="match status" value="1"/>
</dbReference>
<dbReference type="AlphaFoldDB" id="B0D5V8"/>
<gene>
    <name evidence="14" type="ORF">LACBIDRAFT_318056</name>
</gene>
<dbReference type="InterPro" id="IPR029063">
    <property type="entry name" value="SAM-dependent_MTases_sf"/>
</dbReference>
<evidence type="ECO:0000256" key="2">
    <source>
        <dbReference type="ARBA" id="ARBA00009026"/>
    </source>
</evidence>
<dbReference type="Gene3D" id="3.40.50.150">
    <property type="entry name" value="Vaccinia Virus protein VP39"/>
    <property type="match status" value="1"/>
</dbReference>
<reference evidence="14 15" key="1">
    <citation type="journal article" date="2008" name="Nature">
        <title>The genome of Laccaria bicolor provides insights into mycorrhizal symbiosis.</title>
        <authorList>
            <person name="Martin F."/>
            <person name="Aerts A."/>
            <person name="Ahren D."/>
            <person name="Brun A."/>
            <person name="Danchin E.G.J."/>
            <person name="Duchaussoy F."/>
            <person name="Gibon J."/>
            <person name="Kohler A."/>
            <person name="Lindquist E."/>
            <person name="Pereda V."/>
            <person name="Salamov A."/>
            <person name="Shapiro H.J."/>
            <person name="Wuyts J."/>
            <person name="Blaudez D."/>
            <person name="Buee M."/>
            <person name="Brokstein P."/>
            <person name="Canbaeck B."/>
            <person name="Cohen D."/>
            <person name="Courty P.E."/>
            <person name="Coutinho P.M."/>
            <person name="Delaruelle C."/>
            <person name="Detter J.C."/>
            <person name="Deveau A."/>
            <person name="DiFazio S."/>
            <person name="Duplessis S."/>
            <person name="Fraissinet-Tachet L."/>
            <person name="Lucic E."/>
            <person name="Frey-Klett P."/>
            <person name="Fourrey C."/>
            <person name="Feussner I."/>
            <person name="Gay G."/>
            <person name="Grimwood J."/>
            <person name="Hoegger P.J."/>
            <person name="Jain P."/>
            <person name="Kilaru S."/>
            <person name="Labbe J."/>
            <person name="Lin Y.C."/>
            <person name="Legue V."/>
            <person name="Le Tacon F."/>
            <person name="Marmeisse R."/>
            <person name="Melayah D."/>
            <person name="Montanini B."/>
            <person name="Muratet M."/>
            <person name="Nehls U."/>
            <person name="Niculita-Hirzel H."/>
            <person name="Oudot-Le Secq M.P."/>
            <person name="Peter M."/>
            <person name="Quesneville H."/>
            <person name="Rajashekar B."/>
            <person name="Reich M."/>
            <person name="Rouhier N."/>
            <person name="Schmutz J."/>
            <person name="Yin T."/>
            <person name="Chalot M."/>
            <person name="Henrissat B."/>
            <person name="Kuees U."/>
            <person name="Lucas S."/>
            <person name="Van de Peer Y."/>
            <person name="Podila G.K."/>
            <person name="Polle A."/>
            <person name="Pukkila P.J."/>
            <person name="Richardson P.M."/>
            <person name="Rouze P."/>
            <person name="Sanders I.R."/>
            <person name="Stajich J.E."/>
            <person name="Tunlid A."/>
            <person name="Tuskan G."/>
            <person name="Grigoriev I.V."/>
        </authorList>
    </citation>
    <scope>NUCLEOTIDE SEQUENCE [LARGE SCALE GENOMIC DNA]</scope>
    <source>
        <strain evidence="15">S238N-H82 / ATCC MYA-4686</strain>
    </source>
</reference>
<feature type="compositionally biased region" description="Pro residues" evidence="13">
    <location>
        <begin position="63"/>
        <end position="72"/>
    </location>
</feature>
<evidence type="ECO:0000256" key="4">
    <source>
        <dbReference type="ARBA" id="ARBA00022603"/>
    </source>
</evidence>
<evidence type="ECO:0000256" key="11">
    <source>
        <dbReference type="ARBA" id="ARBA00035025"/>
    </source>
</evidence>
<evidence type="ECO:0000256" key="9">
    <source>
        <dbReference type="ARBA" id="ARBA00022884"/>
    </source>
</evidence>
<dbReference type="GO" id="GO:0046872">
    <property type="term" value="F:metal ion binding"/>
    <property type="evidence" value="ECO:0007669"/>
    <property type="project" value="UniProtKB-KW"/>
</dbReference>
<protein>
    <recommendedName>
        <fullName evidence="3">Small RNA 2'-O-methyltransferase</fullName>
        <ecNumber evidence="11">2.1.1.386</ecNumber>
    </recommendedName>
</protein>
<dbReference type="EMBL" id="DS547098">
    <property type="protein sequence ID" value="EDR09839.1"/>
    <property type="molecule type" value="Genomic_DNA"/>
</dbReference>
<dbReference type="SUPFAM" id="SSF53335">
    <property type="entry name" value="S-adenosyl-L-methionine-dependent methyltransferases"/>
    <property type="match status" value="1"/>
</dbReference>
<dbReference type="GO" id="GO:0003723">
    <property type="term" value="F:RNA binding"/>
    <property type="evidence" value="ECO:0007669"/>
    <property type="project" value="UniProtKB-KW"/>
</dbReference>
<keyword evidence="5" id="KW-0808">Transferase</keyword>
<accession>B0D5V8</accession>
<organism evidence="15">
    <name type="scientific">Laccaria bicolor (strain S238N-H82 / ATCC MYA-4686)</name>
    <name type="common">Bicoloured deceiver</name>
    <name type="synonym">Laccaria laccata var. bicolor</name>
    <dbReference type="NCBI Taxonomy" id="486041"/>
    <lineage>
        <taxon>Eukaryota</taxon>
        <taxon>Fungi</taxon>
        <taxon>Dikarya</taxon>
        <taxon>Basidiomycota</taxon>
        <taxon>Agaricomycotina</taxon>
        <taxon>Agaricomycetes</taxon>
        <taxon>Agaricomycetidae</taxon>
        <taxon>Agaricales</taxon>
        <taxon>Agaricineae</taxon>
        <taxon>Hydnangiaceae</taxon>
        <taxon>Laccaria</taxon>
    </lineage>
</organism>
<evidence type="ECO:0000256" key="13">
    <source>
        <dbReference type="SAM" id="MobiDB-lite"/>
    </source>
</evidence>
<keyword evidence="4" id="KW-0489">Methyltransferase</keyword>